<dbReference type="EMBL" id="JARKIF010000018">
    <property type="protein sequence ID" value="KAJ7619427.1"/>
    <property type="molecule type" value="Genomic_DNA"/>
</dbReference>
<feature type="compositionally biased region" description="Basic and acidic residues" evidence="1">
    <location>
        <begin position="288"/>
        <end position="309"/>
    </location>
</feature>
<feature type="compositionally biased region" description="Polar residues" evidence="1">
    <location>
        <begin position="223"/>
        <end position="243"/>
    </location>
</feature>
<accession>A0AAD7BF18</accession>
<proteinExistence type="predicted"/>
<organism evidence="2 3">
    <name type="scientific">Roridomyces roridus</name>
    <dbReference type="NCBI Taxonomy" id="1738132"/>
    <lineage>
        <taxon>Eukaryota</taxon>
        <taxon>Fungi</taxon>
        <taxon>Dikarya</taxon>
        <taxon>Basidiomycota</taxon>
        <taxon>Agaricomycotina</taxon>
        <taxon>Agaricomycetes</taxon>
        <taxon>Agaricomycetidae</taxon>
        <taxon>Agaricales</taxon>
        <taxon>Marasmiineae</taxon>
        <taxon>Mycenaceae</taxon>
        <taxon>Roridomyces</taxon>
    </lineage>
</organism>
<evidence type="ECO:0000313" key="3">
    <source>
        <dbReference type="Proteomes" id="UP001221142"/>
    </source>
</evidence>
<feature type="compositionally biased region" description="Low complexity" evidence="1">
    <location>
        <begin position="161"/>
        <end position="178"/>
    </location>
</feature>
<keyword evidence="3" id="KW-1185">Reference proteome</keyword>
<gene>
    <name evidence="2" type="ORF">FB45DRAFT_930768</name>
</gene>
<name>A0AAD7BF18_9AGAR</name>
<reference evidence="2" key="1">
    <citation type="submission" date="2023-03" db="EMBL/GenBank/DDBJ databases">
        <title>Massive genome expansion in bonnet fungi (Mycena s.s.) driven by repeated elements and novel gene families across ecological guilds.</title>
        <authorList>
            <consortium name="Lawrence Berkeley National Laboratory"/>
            <person name="Harder C.B."/>
            <person name="Miyauchi S."/>
            <person name="Viragh M."/>
            <person name="Kuo A."/>
            <person name="Thoen E."/>
            <person name="Andreopoulos B."/>
            <person name="Lu D."/>
            <person name="Skrede I."/>
            <person name="Drula E."/>
            <person name="Henrissat B."/>
            <person name="Morin E."/>
            <person name="Kohler A."/>
            <person name="Barry K."/>
            <person name="LaButti K."/>
            <person name="Morin E."/>
            <person name="Salamov A."/>
            <person name="Lipzen A."/>
            <person name="Mereny Z."/>
            <person name="Hegedus B."/>
            <person name="Baldrian P."/>
            <person name="Stursova M."/>
            <person name="Weitz H."/>
            <person name="Taylor A."/>
            <person name="Grigoriev I.V."/>
            <person name="Nagy L.G."/>
            <person name="Martin F."/>
            <person name="Kauserud H."/>
        </authorList>
    </citation>
    <scope>NUCLEOTIDE SEQUENCE</scope>
    <source>
        <strain evidence="2">9284</strain>
    </source>
</reference>
<comment type="caution">
    <text evidence="2">The sequence shown here is derived from an EMBL/GenBank/DDBJ whole genome shotgun (WGS) entry which is preliminary data.</text>
</comment>
<protein>
    <submittedName>
        <fullName evidence="2">Uncharacterized protein</fullName>
    </submittedName>
</protein>
<evidence type="ECO:0000313" key="2">
    <source>
        <dbReference type="EMBL" id="KAJ7619427.1"/>
    </source>
</evidence>
<evidence type="ECO:0000256" key="1">
    <source>
        <dbReference type="SAM" id="MobiDB-lite"/>
    </source>
</evidence>
<sequence length="309" mass="33437">MDNNFQANLSRNSSNVSWGTKIKGAIQVGHGFGEAIRGSLGASDISASSYSSSQEITHRGRQEIAVGLARMRGVTAGLPSAPNRRHSFPTQQYEPMPSVWHRRSTSAHNPPTATTPFNKAYEHPYLPEAGPDSGFAGLGAGIDPAQRKGGNEPIVPAFTTAPPRHAPASHAPNSHHAPFGIGDNQLFIPPHTPSVSKGKEKHRSRRISRLSSRFLPKRRVRTASPSPEPGSTSEHYHQSATAPSTPPNPVESALEHSGYQILTYDQKDSYPSWPIESGSHHTAGGRLEPLRRSKVISHDESSSIIRSDR</sequence>
<dbReference type="AlphaFoldDB" id="A0AAD7BF18"/>
<feature type="compositionally biased region" description="Polar residues" evidence="1">
    <location>
        <begin position="106"/>
        <end position="117"/>
    </location>
</feature>
<feature type="compositionally biased region" description="Basic residues" evidence="1">
    <location>
        <begin position="199"/>
        <end position="208"/>
    </location>
</feature>
<dbReference type="Proteomes" id="UP001221142">
    <property type="component" value="Unassembled WGS sequence"/>
</dbReference>
<feature type="region of interest" description="Disordered" evidence="1">
    <location>
        <begin position="101"/>
        <end position="309"/>
    </location>
</feature>